<dbReference type="AlphaFoldDB" id="A0A410V090"/>
<keyword evidence="3" id="KW-1185">Reference proteome</keyword>
<dbReference type="RefSeq" id="WP_128963864.1">
    <property type="nucleotide sequence ID" value="NZ_BMHC01000026.1"/>
</dbReference>
<protein>
    <submittedName>
        <fullName evidence="1">Phosphonate metabolism protein</fullName>
    </submittedName>
</protein>
<reference evidence="2 3" key="2">
    <citation type="submission" date="2018-06" db="EMBL/GenBank/DDBJ databases">
        <title>Comparative genomics of rhizobia nodulating Arachis hypogaea in China.</title>
        <authorList>
            <person name="Li Y."/>
        </authorList>
    </citation>
    <scope>NUCLEOTIDE SEQUENCE [LARGE SCALE GENOMIC DNA]</scope>
    <source>
        <strain evidence="2 3">CCBAU 51658</strain>
    </source>
</reference>
<dbReference type="PIRSF" id="PIRSF033328">
    <property type="entry name" value="Phest_Mll4975"/>
    <property type="match status" value="1"/>
</dbReference>
<dbReference type="Pfam" id="PF06299">
    <property type="entry name" value="DUF1045"/>
    <property type="match status" value="1"/>
</dbReference>
<dbReference type="Proteomes" id="UP000625079">
    <property type="component" value="Unassembled WGS sequence"/>
</dbReference>
<name>A0A410V090_9BRAD</name>
<evidence type="ECO:0000313" key="2">
    <source>
        <dbReference type="EMBL" id="QOZ58146.1"/>
    </source>
</evidence>
<dbReference type="Gene3D" id="3.90.1140.10">
    <property type="entry name" value="Cyclic phosphodiesterase"/>
    <property type="match status" value="1"/>
</dbReference>
<organism evidence="1 4">
    <name type="scientific">Bradyrhizobium guangdongense</name>
    <dbReference type="NCBI Taxonomy" id="1325090"/>
    <lineage>
        <taxon>Bacteria</taxon>
        <taxon>Pseudomonadati</taxon>
        <taxon>Pseudomonadota</taxon>
        <taxon>Alphaproteobacteria</taxon>
        <taxon>Hyphomicrobiales</taxon>
        <taxon>Nitrobacteraceae</taxon>
        <taxon>Bradyrhizobium</taxon>
    </lineage>
</organism>
<sequence length="232" mass="26257">MTGFPRYAIYFAAGADNALTRFGAELLGYEAYTGDEVSFPDEALRIAPDWRDVTADPRKYGFHGTLKAPMALASGGTEAELVTACATFAGKVRPIPLIRPIVDAISGFIAVIPAEPVDALQQLAADCVRDFDCFRPALTAEDRARRRPEKLSQRQRECLDRWGYPYVMEEFRFHMTLTGRLDAERHGPILEMLRRRFAALKLDTLEIDRITLFKQDEAKARFRIIGEWKLAR</sequence>
<gene>
    <name evidence="1" type="ORF">GCM10010987_70710</name>
    <name evidence="2" type="ORF">XH86_04840</name>
</gene>
<dbReference type="Proteomes" id="UP000593880">
    <property type="component" value="Chromosome"/>
</dbReference>
<proteinExistence type="predicted"/>
<evidence type="ECO:0000313" key="3">
    <source>
        <dbReference type="Proteomes" id="UP000593880"/>
    </source>
</evidence>
<dbReference type="InterPro" id="IPR009389">
    <property type="entry name" value="DUF1045"/>
</dbReference>
<dbReference type="EMBL" id="BMHC01000026">
    <property type="protein sequence ID" value="GGI32697.1"/>
    <property type="molecule type" value="Genomic_DNA"/>
</dbReference>
<reference evidence="1" key="3">
    <citation type="submission" date="2022-12" db="EMBL/GenBank/DDBJ databases">
        <authorList>
            <person name="Sun Q."/>
            <person name="Zhou Y."/>
        </authorList>
    </citation>
    <scope>NUCLEOTIDE SEQUENCE</scope>
    <source>
        <strain evidence="1">CGMCC 1.15034</strain>
    </source>
</reference>
<accession>A0A410V090</accession>
<evidence type="ECO:0000313" key="4">
    <source>
        <dbReference type="Proteomes" id="UP000625079"/>
    </source>
</evidence>
<dbReference type="NCBIfam" id="TIGR03223">
    <property type="entry name" value="Phn_opern_protn"/>
    <property type="match status" value="1"/>
</dbReference>
<reference evidence="1" key="1">
    <citation type="journal article" date="2014" name="Int. J. Syst. Evol. Microbiol.">
        <title>Complete genome sequence of Corynebacterium casei LMG S-19264T (=DSM 44701T), isolated from a smear-ripened cheese.</title>
        <authorList>
            <consortium name="US DOE Joint Genome Institute (JGI-PGF)"/>
            <person name="Walter F."/>
            <person name="Albersmeier A."/>
            <person name="Kalinowski J."/>
            <person name="Ruckert C."/>
        </authorList>
    </citation>
    <scope>NUCLEOTIDE SEQUENCE</scope>
    <source>
        <strain evidence="1">CGMCC 1.15034</strain>
    </source>
</reference>
<dbReference type="OrthoDB" id="4954742at2"/>
<evidence type="ECO:0000313" key="1">
    <source>
        <dbReference type="EMBL" id="GGI32697.1"/>
    </source>
</evidence>
<dbReference type="EMBL" id="CP030057">
    <property type="protein sequence ID" value="QOZ58146.1"/>
    <property type="molecule type" value="Genomic_DNA"/>
</dbReference>